<evidence type="ECO:0000313" key="1">
    <source>
        <dbReference type="EMBL" id="SFE18540.1"/>
    </source>
</evidence>
<keyword evidence="2" id="KW-1185">Reference proteome</keyword>
<dbReference type="AlphaFoldDB" id="A0A1I1YKK3"/>
<dbReference type="EMBL" id="FOMT01000002">
    <property type="protein sequence ID" value="SFE18540.1"/>
    <property type="molecule type" value="Genomic_DNA"/>
</dbReference>
<reference evidence="2" key="1">
    <citation type="submission" date="2016-10" db="EMBL/GenBank/DDBJ databases">
        <authorList>
            <person name="Varghese N."/>
            <person name="Submissions S."/>
        </authorList>
    </citation>
    <scope>NUCLEOTIDE SEQUENCE [LARGE SCALE GENOMIC DNA]</scope>
    <source>
        <strain evidence="2">CGMCC 1.10784</strain>
    </source>
</reference>
<evidence type="ECO:0000313" key="2">
    <source>
        <dbReference type="Proteomes" id="UP000198855"/>
    </source>
</evidence>
<organism evidence="1 2">
    <name type="scientific">Paenibacillus catalpae</name>
    <dbReference type="NCBI Taxonomy" id="1045775"/>
    <lineage>
        <taxon>Bacteria</taxon>
        <taxon>Bacillati</taxon>
        <taxon>Bacillota</taxon>
        <taxon>Bacilli</taxon>
        <taxon>Bacillales</taxon>
        <taxon>Paenibacillaceae</taxon>
        <taxon>Paenibacillus</taxon>
    </lineage>
</organism>
<accession>A0A1I1YKK3</accession>
<protein>
    <submittedName>
        <fullName evidence="1">Uncharacterized protein</fullName>
    </submittedName>
</protein>
<name>A0A1I1YKK3_9BACL</name>
<proteinExistence type="predicted"/>
<gene>
    <name evidence="1" type="ORF">SAMN05216378_2639</name>
</gene>
<sequence length="77" mass="8915">MKGYLNRGIKLTFLDNSNVIGIYLDYYYFNNVIVIMPHDAGDDTRLLAPLSSIKMIEPWDLEKRDYLDGVDSNLVEE</sequence>
<dbReference type="Proteomes" id="UP000198855">
    <property type="component" value="Unassembled WGS sequence"/>
</dbReference>
<dbReference type="OrthoDB" id="2629263at2"/>
<dbReference type="RefSeq" id="WP_139230782.1">
    <property type="nucleotide sequence ID" value="NZ_FOMT01000002.1"/>
</dbReference>